<evidence type="ECO:0000259" key="15">
    <source>
        <dbReference type="Pfam" id="PF14749"/>
    </source>
</evidence>
<evidence type="ECO:0000256" key="7">
    <source>
        <dbReference type="ARBA" id="ARBA00022827"/>
    </source>
</evidence>
<dbReference type="PANTHER" id="PTHR10909">
    <property type="entry name" value="ELECTRON TRANSPORT OXIDOREDUCTASE"/>
    <property type="match status" value="1"/>
</dbReference>
<evidence type="ECO:0000256" key="9">
    <source>
        <dbReference type="ARBA" id="ARBA00023002"/>
    </source>
</evidence>
<dbReference type="InterPro" id="IPR046373">
    <property type="entry name" value="Acyl-CoA_Oxase/DH_mid-dom_sf"/>
</dbReference>
<keyword evidence="9" id="KW-0560">Oxidoreductase</keyword>
<dbReference type="InterPro" id="IPR006091">
    <property type="entry name" value="Acyl-CoA_Oxase/DH_mid-dom"/>
</dbReference>
<dbReference type="InterPro" id="IPR037069">
    <property type="entry name" value="AcylCoA_DH/ox_N_sf"/>
</dbReference>
<evidence type="ECO:0000313" key="17">
    <source>
        <dbReference type="EMBL" id="KAK7204075.1"/>
    </source>
</evidence>
<dbReference type="InterPro" id="IPR009100">
    <property type="entry name" value="AcylCoA_DH/oxidase_NM_dom_sf"/>
</dbReference>
<evidence type="ECO:0000256" key="12">
    <source>
        <dbReference type="PIRNR" id="PIRNR000168"/>
    </source>
</evidence>
<evidence type="ECO:0000256" key="3">
    <source>
        <dbReference type="ARBA" id="ARBA00004275"/>
    </source>
</evidence>
<keyword evidence="18" id="KW-1185">Reference proteome</keyword>
<evidence type="ECO:0000256" key="6">
    <source>
        <dbReference type="ARBA" id="ARBA00022630"/>
    </source>
</evidence>
<comment type="caution">
    <text evidence="17">The sequence shown here is derived from an EMBL/GenBank/DDBJ whole genome shotgun (WGS) entry which is preliminary data.</text>
</comment>
<proteinExistence type="inferred from homology"/>
<dbReference type="RefSeq" id="XP_064767108.1">
    <property type="nucleotide sequence ID" value="XM_064913118.1"/>
</dbReference>
<feature type="domain" description="Acyl-CoA oxidase C-alpha1" evidence="16">
    <location>
        <begin position="318"/>
        <end position="489"/>
    </location>
</feature>
<dbReference type="EMBL" id="JBBJBU010000009">
    <property type="protein sequence ID" value="KAK7204075.1"/>
    <property type="molecule type" value="Genomic_DNA"/>
</dbReference>
<dbReference type="Pfam" id="PF01756">
    <property type="entry name" value="ACOX"/>
    <property type="match status" value="1"/>
</dbReference>
<dbReference type="PANTHER" id="PTHR10909:SF352">
    <property type="entry name" value="ACYL-COENZYME A OXIDASE-LIKE PROTEIN"/>
    <property type="match status" value="1"/>
</dbReference>
<sequence length="721" mass="79836">MKNSTSESSAGPSTLARVSAVSAHLSQNNTKADNSILGLGNPVQSMAAERAAASFPVRELTYFLDGGEEATLVRERLMSEIERDPLFQNIDAYDLNKEQLRERTMKKITRLVHYVVAEPEEVTYQRLSLIGVVDMGLLTRTGVHYGLFFGAIRGSATPKQFSYWISQGAAELKGIIGCFCMTELGHGSNVAGLETTATFDEGSDEFIINTPHVAATKWWIGGAAHTATHTVCFARLIVHGKDYGVKSFVVPLRDPTNYELKPGISIGDIGRKMGRDGIDNGWVQFTNVRIPRQFMLMRHCQVDRHGKVTQPPLEQLTYGALIGGRVSMTADSAQMSKRFVTIAIRYAAVRRQFTAKKGQVETKLLDYALHQRRLLPLLAQTFAIQFSADEILKMHRSLLKNIDSIDPSDKKSMGALIEELKEVFATSAGLKAFSTWACADTIDQTRQACGGHGYSAYNAFGPAYADWVVQCTWEGDNSILALSAGRALIQRYLQVKKGRTAPVSTGYLNKAAELAKATAGSRKIDSPEVLVEAWNAVASAVVCKAGASFEALTKKGKTADEAFEETSQQRFLAARIHTRASMVRMFYDRIATAKPELKEVLYDLAALYALWSIENDSGLFLQAGYFTSAQIDEAKDLTEVYLGKVRKQAIPLTDSFNFSDFFINSAIGRKDGNVYENYFELVKRQNPSKPQAPYYESIIKPFVERKDEPEIEVAELEEDED</sequence>
<feature type="domain" description="Acyl-coenzyme A oxidase N-terminal" evidence="15">
    <location>
        <begin position="57"/>
        <end position="166"/>
    </location>
</feature>
<dbReference type="InterPro" id="IPR055060">
    <property type="entry name" value="ACOX_C_alpha1"/>
</dbReference>
<dbReference type="Pfam" id="PF02770">
    <property type="entry name" value="Acyl-CoA_dh_M"/>
    <property type="match status" value="1"/>
</dbReference>
<dbReference type="InterPro" id="IPR029320">
    <property type="entry name" value="Acyl-CoA_ox_N"/>
</dbReference>
<dbReference type="Gene3D" id="2.40.110.10">
    <property type="entry name" value="Butyryl-CoA Dehydrogenase, subunit A, domain 2"/>
    <property type="match status" value="1"/>
</dbReference>
<protein>
    <recommendedName>
        <fullName evidence="12">Acyl-coenzyme A oxidase</fullName>
    </recommendedName>
</protein>
<evidence type="ECO:0000256" key="8">
    <source>
        <dbReference type="ARBA" id="ARBA00022832"/>
    </source>
</evidence>
<evidence type="ECO:0000259" key="16">
    <source>
        <dbReference type="Pfam" id="PF22924"/>
    </source>
</evidence>
<evidence type="ECO:0000256" key="2">
    <source>
        <dbReference type="ARBA" id="ARBA00001974"/>
    </source>
</evidence>
<evidence type="ECO:0000256" key="5">
    <source>
        <dbReference type="ARBA" id="ARBA00006288"/>
    </source>
</evidence>
<comment type="subcellular location">
    <subcellularLocation>
        <location evidence="3">Peroxisome</location>
    </subcellularLocation>
</comment>
<dbReference type="InterPro" id="IPR002655">
    <property type="entry name" value="Acyl-CoA_oxidase_C"/>
</dbReference>
<evidence type="ECO:0000313" key="18">
    <source>
        <dbReference type="Proteomes" id="UP001498771"/>
    </source>
</evidence>
<dbReference type="SUPFAM" id="SSF47203">
    <property type="entry name" value="Acyl-CoA dehydrogenase C-terminal domain-like"/>
    <property type="match status" value="2"/>
</dbReference>
<dbReference type="GeneID" id="90038630"/>
<feature type="domain" description="Acyl-CoA oxidase C-terminal" evidence="13">
    <location>
        <begin position="527"/>
        <end position="703"/>
    </location>
</feature>
<evidence type="ECO:0000256" key="11">
    <source>
        <dbReference type="ARBA" id="ARBA00023140"/>
    </source>
</evidence>
<dbReference type="Gene3D" id="1.20.140.10">
    <property type="entry name" value="Butyryl-CoA Dehydrogenase, subunit A, domain 3"/>
    <property type="match status" value="2"/>
</dbReference>
<feature type="domain" description="Acyl-CoA oxidase/dehydrogenase middle" evidence="14">
    <location>
        <begin position="178"/>
        <end position="288"/>
    </location>
</feature>
<keyword evidence="10" id="KW-0443">Lipid metabolism</keyword>
<dbReference type="PIRSF" id="PIRSF000168">
    <property type="entry name" value="Acyl-CoA_oxidase"/>
    <property type="match status" value="1"/>
</dbReference>
<dbReference type="Proteomes" id="UP001498771">
    <property type="component" value="Unassembled WGS sequence"/>
</dbReference>
<keyword evidence="6 12" id="KW-0285">Flavoprotein</keyword>
<keyword evidence="11" id="KW-0576">Peroxisome</keyword>
<dbReference type="Pfam" id="PF22924">
    <property type="entry name" value="ACOX_C_alpha1"/>
    <property type="match status" value="1"/>
</dbReference>
<organism evidence="17 18">
    <name type="scientific">Myxozyma melibiosi</name>
    <dbReference type="NCBI Taxonomy" id="54550"/>
    <lineage>
        <taxon>Eukaryota</taxon>
        <taxon>Fungi</taxon>
        <taxon>Dikarya</taxon>
        <taxon>Ascomycota</taxon>
        <taxon>Saccharomycotina</taxon>
        <taxon>Lipomycetes</taxon>
        <taxon>Lipomycetales</taxon>
        <taxon>Lipomycetaceae</taxon>
        <taxon>Myxozyma</taxon>
    </lineage>
</organism>
<evidence type="ECO:0000259" key="14">
    <source>
        <dbReference type="Pfam" id="PF02770"/>
    </source>
</evidence>
<reference evidence="17 18" key="1">
    <citation type="submission" date="2024-03" db="EMBL/GenBank/DDBJ databases">
        <title>Genome-scale model development and genomic sequencing of the oleaginous clade Lipomyces.</title>
        <authorList>
            <consortium name="Lawrence Berkeley National Laboratory"/>
            <person name="Czajka J.J."/>
            <person name="Han Y."/>
            <person name="Kim J."/>
            <person name="Mondo S.J."/>
            <person name="Hofstad B.A."/>
            <person name="Robles A."/>
            <person name="Haridas S."/>
            <person name="Riley R."/>
            <person name="LaButti K."/>
            <person name="Pangilinan J."/>
            <person name="Andreopoulos W."/>
            <person name="Lipzen A."/>
            <person name="Yan J."/>
            <person name="Wang M."/>
            <person name="Ng V."/>
            <person name="Grigoriev I.V."/>
            <person name="Spatafora J.W."/>
            <person name="Magnuson J.K."/>
            <person name="Baker S.E."/>
            <person name="Pomraning K.R."/>
        </authorList>
    </citation>
    <scope>NUCLEOTIDE SEQUENCE [LARGE SCALE GENOMIC DNA]</scope>
    <source>
        <strain evidence="17 18">Phaff 52-87</strain>
    </source>
</reference>
<comment type="cofactor">
    <cofactor evidence="2">
        <name>FAD</name>
        <dbReference type="ChEBI" id="CHEBI:57692"/>
    </cofactor>
</comment>
<evidence type="ECO:0000256" key="1">
    <source>
        <dbReference type="ARBA" id="ARBA00001201"/>
    </source>
</evidence>
<comment type="pathway">
    <text evidence="4">Lipid metabolism; peroxisomal fatty acid beta-oxidation.</text>
</comment>
<dbReference type="InterPro" id="IPR036250">
    <property type="entry name" value="AcylCo_DH-like_C"/>
</dbReference>
<name>A0ABR1F2K7_9ASCO</name>
<comment type="catalytic activity">
    <reaction evidence="1">
        <text>a 2,3-saturated acyl-CoA + O2 = a (2E)-enoyl-CoA + H2O2</text>
        <dbReference type="Rhea" id="RHEA:38959"/>
        <dbReference type="ChEBI" id="CHEBI:15379"/>
        <dbReference type="ChEBI" id="CHEBI:16240"/>
        <dbReference type="ChEBI" id="CHEBI:58856"/>
        <dbReference type="ChEBI" id="CHEBI:65111"/>
        <dbReference type="EC" id="1.3.3.6"/>
    </reaction>
</comment>
<evidence type="ECO:0000256" key="4">
    <source>
        <dbReference type="ARBA" id="ARBA00004846"/>
    </source>
</evidence>
<dbReference type="InterPro" id="IPR012258">
    <property type="entry name" value="Acyl-CoA_oxidase"/>
</dbReference>
<evidence type="ECO:0000256" key="10">
    <source>
        <dbReference type="ARBA" id="ARBA00023098"/>
    </source>
</evidence>
<comment type="similarity">
    <text evidence="5 12">Belongs to the acyl-CoA oxidase family.</text>
</comment>
<evidence type="ECO:0000259" key="13">
    <source>
        <dbReference type="Pfam" id="PF01756"/>
    </source>
</evidence>
<keyword evidence="8" id="KW-0276">Fatty acid metabolism</keyword>
<dbReference type="SUPFAM" id="SSF56645">
    <property type="entry name" value="Acyl-CoA dehydrogenase NM domain-like"/>
    <property type="match status" value="1"/>
</dbReference>
<accession>A0ABR1F2K7</accession>
<dbReference type="Pfam" id="PF14749">
    <property type="entry name" value="Acyl-CoA_ox_N"/>
    <property type="match status" value="1"/>
</dbReference>
<dbReference type="Gene3D" id="1.10.540.10">
    <property type="entry name" value="Acyl-CoA dehydrogenase/oxidase, N-terminal domain"/>
    <property type="match status" value="1"/>
</dbReference>
<keyword evidence="7 12" id="KW-0274">FAD</keyword>
<gene>
    <name evidence="17" type="ORF">BZA70DRAFT_281418</name>
</gene>